<proteinExistence type="predicted"/>
<accession>A0A388KAW3</accession>
<feature type="compositionally biased region" description="Gly residues" evidence="2">
    <location>
        <begin position="488"/>
        <end position="517"/>
    </location>
</feature>
<feature type="region of interest" description="Disordered" evidence="2">
    <location>
        <begin position="110"/>
        <end position="131"/>
    </location>
</feature>
<dbReference type="EMBL" id="BFEA01000084">
    <property type="protein sequence ID" value="GBG67198.1"/>
    <property type="molecule type" value="Genomic_DNA"/>
</dbReference>
<evidence type="ECO:0000259" key="3">
    <source>
        <dbReference type="PROSITE" id="PS50158"/>
    </source>
</evidence>
<dbReference type="Gramene" id="GBG67198">
    <property type="protein sequence ID" value="GBG67198"/>
    <property type="gene ID" value="CBR_g84862"/>
</dbReference>
<gene>
    <name evidence="4" type="ORF">CBR_g84862</name>
</gene>
<evidence type="ECO:0000313" key="4">
    <source>
        <dbReference type="EMBL" id="GBG67198.1"/>
    </source>
</evidence>
<dbReference type="GO" id="GO:0008270">
    <property type="term" value="F:zinc ion binding"/>
    <property type="evidence" value="ECO:0007669"/>
    <property type="project" value="UniProtKB-KW"/>
</dbReference>
<sequence length="547" mass="59872">MASTFPSRSCYNCGSPHHFCRECPQRFGGQRPLATGANAVPTGKPLLTLPAPAANGDATHAAAQLTAGNTGGGYHNNGYQYGGPPRNNLWKTNQERFGKVYNKYLADTEKESKLKEEEERARKTKEEEERKKEWRKEREKLELEMAARIDKRMGAVCKSVKVNRQTEGECNTKGEDKVSRLKRENEELKRALRGDVDDAKVCKLEREILELRKQVNEKESKRDEIVALKYEIQQLRESAMKEQDLAGLKRQLEDLRIEARQWKDEALRPENKRGSIAIADFMEVEALKKKKAQAEMEVINLQKQISKLNAIEVGRERTLGGTNLKERLEVVALGMARKGRKVTPNREGLRRTPRREEEPKHGDHDRTAFVEEQTKFLKMLRKSALEQICKEAGLKAGKVDDMIEDIMQFRTKNAFGKKDDKEPVEVVNIDSSRDESTSGSDEVSVELQLPDDSSDDTHESMRPKEAYMAAREGGGAAVAGGGAGGGTGGGAGGGTGGGAGGGTGGGAGGGTGGGGRKAGSIGTNETNSSGCQSKIVLQDGVAMSYFS</sequence>
<evidence type="ECO:0000256" key="1">
    <source>
        <dbReference type="PROSITE-ProRule" id="PRU00047"/>
    </source>
</evidence>
<keyword evidence="1" id="KW-0863">Zinc-finger</keyword>
<reference evidence="4 5" key="1">
    <citation type="journal article" date="2018" name="Cell">
        <title>The Chara Genome: Secondary Complexity and Implications for Plant Terrestrialization.</title>
        <authorList>
            <person name="Nishiyama T."/>
            <person name="Sakayama H."/>
            <person name="Vries J.D."/>
            <person name="Buschmann H."/>
            <person name="Saint-Marcoux D."/>
            <person name="Ullrich K.K."/>
            <person name="Haas F.B."/>
            <person name="Vanderstraeten L."/>
            <person name="Becker D."/>
            <person name="Lang D."/>
            <person name="Vosolsobe S."/>
            <person name="Rombauts S."/>
            <person name="Wilhelmsson P.K.I."/>
            <person name="Janitza P."/>
            <person name="Kern R."/>
            <person name="Heyl A."/>
            <person name="Rumpler F."/>
            <person name="Villalobos L.I.A.C."/>
            <person name="Clay J.M."/>
            <person name="Skokan R."/>
            <person name="Toyoda A."/>
            <person name="Suzuki Y."/>
            <person name="Kagoshima H."/>
            <person name="Schijlen E."/>
            <person name="Tajeshwar N."/>
            <person name="Catarino B."/>
            <person name="Hetherington A.J."/>
            <person name="Saltykova A."/>
            <person name="Bonnot C."/>
            <person name="Breuninger H."/>
            <person name="Symeonidi A."/>
            <person name="Radhakrishnan G.V."/>
            <person name="Van Nieuwerburgh F."/>
            <person name="Deforce D."/>
            <person name="Chang C."/>
            <person name="Karol K.G."/>
            <person name="Hedrich R."/>
            <person name="Ulvskov P."/>
            <person name="Glockner G."/>
            <person name="Delwiche C.F."/>
            <person name="Petrasek J."/>
            <person name="Van de Peer Y."/>
            <person name="Friml J."/>
            <person name="Beilby M."/>
            <person name="Dolan L."/>
            <person name="Kohara Y."/>
            <person name="Sugano S."/>
            <person name="Fujiyama A."/>
            <person name="Delaux P.-M."/>
            <person name="Quint M."/>
            <person name="TheiBen G."/>
            <person name="Hagemann M."/>
            <person name="Harholt J."/>
            <person name="Dunand C."/>
            <person name="Zachgo S."/>
            <person name="Langdale J."/>
            <person name="Maumus F."/>
            <person name="Straeten D.V.D."/>
            <person name="Gould S.B."/>
            <person name="Rensing S.A."/>
        </authorList>
    </citation>
    <scope>NUCLEOTIDE SEQUENCE [LARGE SCALE GENOMIC DNA]</scope>
    <source>
        <strain evidence="4 5">S276</strain>
    </source>
</reference>
<feature type="compositionally biased region" description="Polar residues" evidence="2">
    <location>
        <begin position="521"/>
        <end position="532"/>
    </location>
</feature>
<dbReference type="STRING" id="69332.A0A388KAW3"/>
<dbReference type="InterPro" id="IPR001878">
    <property type="entry name" value="Znf_CCHC"/>
</dbReference>
<organism evidence="4 5">
    <name type="scientific">Chara braunii</name>
    <name type="common">Braun's stonewort</name>
    <dbReference type="NCBI Taxonomy" id="69332"/>
    <lineage>
        <taxon>Eukaryota</taxon>
        <taxon>Viridiplantae</taxon>
        <taxon>Streptophyta</taxon>
        <taxon>Charophyceae</taxon>
        <taxon>Charales</taxon>
        <taxon>Characeae</taxon>
        <taxon>Chara</taxon>
    </lineage>
</organism>
<feature type="domain" description="CCHC-type" evidence="3">
    <location>
        <begin position="10"/>
        <end position="25"/>
    </location>
</feature>
<keyword evidence="1" id="KW-0862">Zinc</keyword>
<keyword evidence="1" id="KW-0479">Metal-binding</keyword>
<comment type="caution">
    <text evidence="4">The sequence shown here is derived from an EMBL/GenBank/DDBJ whole genome shotgun (WGS) entry which is preliminary data.</text>
</comment>
<evidence type="ECO:0000256" key="2">
    <source>
        <dbReference type="SAM" id="MobiDB-lite"/>
    </source>
</evidence>
<feature type="compositionally biased region" description="Basic and acidic residues" evidence="2">
    <location>
        <begin position="347"/>
        <end position="365"/>
    </location>
</feature>
<evidence type="ECO:0000313" key="5">
    <source>
        <dbReference type="Proteomes" id="UP000265515"/>
    </source>
</evidence>
<keyword evidence="5" id="KW-1185">Reference proteome</keyword>
<protein>
    <recommendedName>
        <fullName evidence="3">CCHC-type domain-containing protein</fullName>
    </recommendedName>
</protein>
<dbReference type="AlphaFoldDB" id="A0A388KAW3"/>
<feature type="region of interest" description="Disordered" evidence="2">
    <location>
        <begin position="488"/>
        <end position="533"/>
    </location>
</feature>
<dbReference type="PROSITE" id="PS50158">
    <property type="entry name" value="ZF_CCHC"/>
    <property type="match status" value="1"/>
</dbReference>
<feature type="region of interest" description="Disordered" evidence="2">
    <location>
        <begin position="418"/>
        <end position="462"/>
    </location>
</feature>
<dbReference type="GO" id="GO:0003676">
    <property type="term" value="F:nucleic acid binding"/>
    <property type="evidence" value="ECO:0007669"/>
    <property type="project" value="InterPro"/>
</dbReference>
<name>A0A388KAW3_CHABU</name>
<dbReference type="Gene3D" id="4.10.60.10">
    <property type="entry name" value="Zinc finger, CCHC-type"/>
    <property type="match status" value="1"/>
</dbReference>
<dbReference type="Proteomes" id="UP000265515">
    <property type="component" value="Unassembled WGS sequence"/>
</dbReference>
<feature type="region of interest" description="Disordered" evidence="2">
    <location>
        <begin position="340"/>
        <end position="365"/>
    </location>
</feature>